<dbReference type="Proteomes" id="UP000118426">
    <property type="component" value="Segment"/>
</dbReference>
<feature type="region of interest" description="Disordered" evidence="2">
    <location>
        <begin position="428"/>
        <end position="453"/>
    </location>
</feature>
<dbReference type="GeneID" id="14011211"/>
<name>K7PC68_9VIRU</name>
<keyword evidence="1" id="KW-0175">Coiled coil</keyword>
<reference evidence="3 4" key="1">
    <citation type="journal article" date="2013" name="J. Virol.">
        <title>Comparative genomics of carp herpesviruses.</title>
        <authorList>
            <person name="Davison A.J."/>
            <person name="Kurobe T."/>
            <person name="Gatherer D."/>
            <person name="Cunningham C."/>
            <person name="Korf I."/>
            <person name="Fukuda H."/>
            <person name="Hedrick R.P."/>
            <person name="Waltzek T.B."/>
        </authorList>
    </citation>
    <scope>NUCLEOTIDE SEQUENCE [LARGE SCALE GENOMIC DNA]</scope>
    <source>
        <strain evidence="3">NG-J1</strain>
    </source>
</reference>
<evidence type="ECO:0000313" key="3">
    <source>
        <dbReference type="EMBL" id="AFJ20357.1"/>
    </source>
</evidence>
<accession>K7PC68</accession>
<proteinExistence type="predicted"/>
<dbReference type="RefSeq" id="YP_007003723.1">
    <property type="nucleotide sequence ID" value="NC_019491.1"/>
</dbReference>
<feature type="compositionally biased region" description="Basic residues" evidence="2">
    <location>
        <begin position="431"/>
        <end position="440"/>
    </location>
</feature>
<dbReference type="OrthoDB" id="8380at10239"/>
<dbReference type="EMBL" id="JQ815363">
    <property type="protein sequence ID" value="AFJ20357.1"/>
    <property type="molecule type" value="Genomic_DNA"/>
</dbReference>
<evidence type="ECO:0000256" key="1">
    <source>
        <dbReference type="SAM" id="Coils"/>
    </source>
</evidence>
<sequence>MADAARQVKGAADPIVPLPAFLENCTPSVCRAYGVQPGDFPPYVIAQALSKKAFDMWTQFDFEALRLCLNEKLHLQATASHKLYVVACGMILWGEECWMDPQMLSRVFVHDAAKLKLLARVVYSFMMCLQVALEAKEAGSNIPGLDDPARVDNMKRFVQLKGFHHHYTFCDHHWQHWTMGREHADGELPEVVVREMITDGLSCSLERGGPFSSAQAWIHSFRFEFYPEFMRDQLREALKIALENALRINFVRFTQSVRFLAKMHRRVEAPRWGLMPPNTCDTLETYEDCLCDVHVLRHVAGVTSCDCLCCRRHGCSDENCRPTAQMSKAELQAASEDNDDLESTIEALGATPLNMKIHNTTIQDEARNMVHRMLGEEPRVVAVKAKLLGVGDRGPNGKGLVCDCPPCDCTTGDSPPCECPPCDCPPVPEKKKLKKPKKAKALPPLSSTDSSRK</sequence>
<evidence type="ECO:0000256" key="2">
    <source>
        <dbReference type="SAM" id="MobiDB-lite"/>
    </source>
</evidence>
<dbReference type="InterPro" id="IPR043721">
    <property type="entry name" value="DUF5662"/>
</dbReference>
<keyword evidence="4" id="KW-1185">Reference proteome</keyword>
<dbReference type="Pfam" id="PF18907">
    <property type="entry name" value="DUF5662"/>
    <property type="match status" value="1"/>
</dbReference>
<gene>
    <name evidence="3" type="ORF">CyHV1_ORF57</name>
</gene>
<organism evidence="3 4">
    <name type="scientific">Cyprinid herpesvirus 1</name>
    <dbReference type="NCBI Taxonomy" id="317858"/>
    <lineage>
        <taxon>Viruses</taxon>
        <taxon>Duplodnaviria</taxon>
        <taxon>Heunggongvirae</taxon>
        <taxon>Peploviricota</taxon>
        <taxon>Herviviricetes</taxon>
        <taxon>Herpesvirales</taxon>
        <taxon>Alloherpesviridae</taxon>
        <taxon>Cyvirus</taxon>
        <taxon>Cyvirus cyprinidallo1</taxon>
    </lineage>
</organism>
<dbReference type="KEGG" id="vg:14011211"/>
<protein>
    <submittedName>
        <fullName evidence="3">Protein ORF57</fullName>
    </submittedName>
</protein>
<evidence type="ECO:0000313" key="4">
    <source>
        <dbReference type="Proteomes" id="UP000118426"/>
    </source>
</evidence>
<feature type="coiled-coil region" evidence="1">
    <location>
        <begin position="324"/>
        <end position="351"/>
    </location>
</feature>